<sequence>MTEQGMAEQAKRGRGRTVARRWWPLAAAVPLGAVVGAGYAVLAPAVYTANSYVVVVPTNGGEAGLAVNFAQAYGRLAAQPQVLAMAAPDAGRTGAELANQVAGTTSPDAPVIEIAGSGGQPDAAVKAADAVAKALVSFANTSSKETGVKLVPLAAAADPDKPTTPSKQLDVAVGGAAGVLVGALAMMARRKGTGDADAAPVPTGGPAVVGPAAGPVAAVPTPSREKPESVGSPK</sequence>
<feature type="domain" description="Polysaccharide chain length determinant N-terminal" evidence="9">
    <location>
        <begin position="16"/>
        <end position="74"/>
    </location>
</feature>
<keyword evidence="11" id="KW-1185">Reference proteome</keyword>
<dbReference type="GO" id="GO:0005886">
    <property type="term" value="C:plasma membrane"/>
    <property type="evidence" value="ECO:0007669"/>
    <property type="project" value="UniProtKB-SubCell"/>
</dbReference>
<name>A0A7W7R5Z9_KITKI</name>
<evidence type="ECO:0000259" key="9">
    <source>
        <dbReference type="Pfam" id="PF02706"/>
    </source>
</evidence>
<dbReference type="InterPro" id="IPR050445">
    <property type="entry name" value="Bact_polysacc_biosynth/exp"/>
</dbReference>
<dbReference type="Pfam" id="PF02706">
    <property type="entry name" value="Wzz"/>
    <property type="match status" value="1"/>
</dbReference>
<evidence type="ECO:0000256" key="7">
    <source>
        <dbReference type="SAM" id="MobiDB-lite"/>
    </source>
</evidence>
<evidence type="ECO:0000256" key="5">
    <source>
        <dbReference type="ARBA" id="ARBA00022989"/>
    </source>
</evidence>
<evidence type="ECO:0000313" key="10">
    <source>
        <dbReference type="EMBL" id="MBB4925986.1"/>
    </source>
</evidence>
<comment type="subcellular location">
    <subcellularLocation>
        <location evidence="1">Cell membrane</location>
        <topology evidence="1">Multi-pass membrane protein</topology>
    </subcellularLocation>
</comment>
<dbReference type="InterPro" id="IPR003856">
    <property type="entry name" value="LPS_length_determ_N"/>
</dbReference>
<evidence type="ECO:0000313" key="11">
    <source>
        <dbReference type="Proteomes" id="UP000540506"/>
    </source>
</evidence>
<evidence type="ECO:0000256" key="3">
    <source>
        <dbReference type="ARBA" id="ARBA00022475"/>
    </source>
</evidence>
<keyword evidence="3" id="KW-1003">Cell membrane</keyword>
<proteinExistence type="inferred from homology"/>
<feature type="compositionally biased region" description="Low complexity" evidence="7">
    <location>
        <begin position="195"/>
        <end position="222"/>
    </location>
</feature>
<protein>
    <submittedName>
        <fullName evidence="10">Capsular polysaccharide biosynthesis protein</fullName>
    </submittedName>
</protein>
<feature type="region of interest" description="Disordered" evidence="7">
    <location>
        <begin position="192"/>
        <end position="234"/>
    </location>
</feature>
<evidence type="ECO:0000256" key="4">
    <source>
        <dbReference type="ARBA" id="ARBA00022692"/>
    </source>
</evidence>
<dbReference type="PANTHER" id="PTHR32309">
    <property type="entry name" value="TYROSINE-PROTEIN KINASE"/>
    <property type="match status" value="1"/>
</dbReference>
<dbReference type="Proteomes" id="UP000540506">
    <property type="component" value="Unassembled WGS sequence"/>
</dbReference>
<feature type="transmembrane region" description="Helical" evidence="8">
    <location>
        <begin position="21"/>
        <end position="42"/>
    </location>
</feature>
<evidence type="ECO:0000256" key="8">
    <source>
        <dbReference type="SAM" id="Phobius"/>
    </source>
</evidence>
<dbReference type="RefSeq" id="WP_184938637.1">
    <property type="nucleotide sequence ID" value="NZ_JACHJV010000001.1"/>
</dbReference>
<comment type="caution">
    <text evidence="10">The sequence shown here is derived from an EMBL/GenBank/DDBJ whole genome shotgun (WGS) entry which is preliminary data.</text>
</comment>
<keyword evidence="5 8" id="KW-1133">Transmembrane helix</keyword>
<evidence type="ECO:0000256" key="6">
    <source>
        <dbReference type="ARBA" id="ARBA00023136"/>
    </source>
</evidence>
<keyword evidence="4 8" id="KW-0812">Transmembrane</keyword>
<dbReference type="AlphaFoldDB" id="A0A7W7R5Z9"/>
<comment type="similarity">
    <text evidence="2">Belongs to the CpsC/CapA family.</text>
</comment>
<accession>A0A7W7R5Z9</accession>
<evidence type="ECO:0000256" key="2">
    <source>
        <dbReference type="ARBA" id="ARBA00006683"/>
    </source>
</evidence>
<evidence type="ECO:0000256" key="1">
    <source>
        <dbReference type="ARBA" id="ARBA00004651"/>
    </source>
</evidence>
<dbReference type="EMBL" id="JACHJV010000001">
    <property type="protein sequence ID" value="MBB4925986.1"/>
    <property type="molecule type" value="Genomic_DNA"/>
</dbReference>
<gene>
    <name evidence="10" type="ORF">FHR34_004979</name>
</gene>
<keyword evidence="6 8" id="KW-0472">Membrane</keyword>
<dbReference type="PANTHER" id="PTHR32309:SF31">
    <property type="entry name" value="CAPSULAR EXOPOLYSACCHARIDE FAMILY"/>
    <property type="match status" value="1"/>
</dbReference>
<reference evidence="10 11" key="1">
    <citation type="submission" date="2020-08" db="EMBL/GenBank/DDBJ databases">
        <title>Sequencing the genomes of 1000 actinobacteria strains.</title>
        <authorList>
            <person name="Klenk H.-P."/>
        </authorList>
    </citation>
    <scope>NUCLEOTIDE SEQUENCE [LARGE SCALE GENOMIC DNA]</scope>
    <source>
        <strain evidence="10 11">DSM 41654</strain>
    </source>
</reference>
<organism evidence="10 11">
    <name type="scientific">Kitasatospora kifunensis</name>
    <name type="common">Streptomyces kifunensis</name>
    <dbReference type="NCBI Taxonomy" id="58351"/>
    <lineage>
        <taxon>Bacteria</taxon>
        <taxon>Bacillati</taxon>
        <taxon>Actinomycetota</taxon>
        <taxon>Actinomycetes</taxon>
        <taxon>Kitasatosporales</taxon>
        <taxon>Streptomycetaceae</taxon>
        <taxon>Kitasatospora</taxon>
    </lineage>
</organism>